<dbReference type="Pfam" id="PF03160">
    <property type="entry name" value="Calx-beta"/>
    <property type="match status" value="3"/>
</dbReference>
<evidence type="ECO:0000259" key="5">
    <source>
        <dbReference type="SMART" id="SM00237"/>
    </source>
</evidence>
<sequence>MLEFEKPSYAVVENKGPLEIVVVRKGDSDGTIQVNFTTIPQTAKPEEDYTPVKGLLIFKAGETRKTIRVPIQNDNVREGTESFKVQLHDPSAGPEVSHFRGLGVWDSCLVTITDDDSTPGVLEFDKPSYTVIENVGTIEIGVVRKEGSDGRIRAKYDTKPKTAQPQQDFSPVSGDVIFEPGETRKTIRIPIRNDNVKEKSESFEVQLHDPSAGPEVFNFRGLGVRDSVLVTITDDDSTPGVLEFEKPFYKVIENEGHVELEVVRKEGSDGRLRVEYKTIFQSAKPVVDFSPVSDYLIFEPGQTRKTIRVPITNDNAKEDTETFKVQLFNPTALSEAFNFKGLGTRNSCLVIITDDDSTPGVLEFEKPSYTVIENVGTMEIGIMRKEGSDGRIRARYDTKPKTAQPQEDFSPVSGDIIFEPGETRKTIRIPIRNDNVKEKSESFEVQLHDPSAEPEVFNFRGLGVRDSVLVTIRDDDSTSGVLEFEKPFYTVAENEGILEVGVVRKEGSDGRVRVGYKTVNKTALSGEDFTSVFGHLIFEPGEIRKTIHVTIKNDKVKENLENFEIQLFDPTALSEVFNFRGFGKRHSTLVTIEDDDSKIASDVLFPLKLLYSFQGIETTG</sequence>
<evidence type="ECO:0000256" key="4">
    <source>
        <dbReference type="ARBA" id="ARBA00023065"/>
    </source>
</evidence>
<keyword evidence="2" id="KW-0677">Repeat</keyword>
<feature type="domain" description="Calx-beta" evidence="5">
    <location>
        <begin position="468"/>
        <end position="568"/>
    </location>
</feature>
<dbReference type="GO" id="GO:0007154">
    <property type="term" value="P:cell communication"/>
    <property type="evidence" value="ECO:0007669"/>
    <property type="project" value="InterPro"/>
</dbReference>
<comment type="caution">
    <text evidence="6">The sequence shown here is derived from an EMBL/GenBank/DDBJ whole genome shotgun (WGS) entry which is preliminary data.</text>
</comment>
<keyword evidence="6" id="KW-0675">Receptor</keyword>
<evidence type="ECO:0000256" key="3">
    <source>
        <dbReference type="ARBA" id="ARBA00022837"/>
    </source>
</evidence>
<evidence type="ECO:0000313" key="6">
    <source>
        <dbReference type="EMBL" id="GFQ77611.1"/>
    </source>
</evidence>
<reference evidence="6" key="1">
    <citation type="submission" date="2020-07" db="EMBL/GenBank/DDBJ databases">
        <title>Multicomponent nature underlies the extraordinary mechanical properties of spider dragline silk.</title>
        <authorList>
            <person name="Kono N."/>
            <person name="Nakamura H."/>
            <person name="Mori M."/>
            <person name="Yoshida Y."/>
            <person name="Ohtoshi R."/>
            <person name="Malay A.D."/>
            <person name="Moran D.A.P."/>
            <person name="Tomita M."/>
            <person name="Numata K."/>
            <person name="Arakawa K."/>
        </authorList>
    </citation>
    <scope>NUCLEOTIDE SEQUENCE</scope>
</reference>
<keyword evidence="7" id="KW-1185">Reference proteome</keyword>
<keyword evidence="4" id="KW-0406">Ion transport</keyword>
<dbReference type="Gene3D" id="2.60.40.2030">
    <property type="match status" value="5"/>
</dbReference>
<proteinExistence type="predicted"/>
<accession>A0A8X6KMC1</accession>
<evidence type="ECO:0000313" key="7">
    <source>
        <dbReference type="Proteomes" id="UP000887116"/>
    </source>
</evidence>
<dbReference type="PANTHER" id="PTHR11878:SF65">
    <property type="entry name" value="NA_CA-EXCHANGE PROTEIN, ISOFORM G"/>
    <property type="match status" value="1"/>
</dbReference>
<dbReference type="GO" id="GO:0016020">
    <property type="term" value="C:membrane"/>
    <property type="evidence" value="ECO:0007669"/>
    <property type="project" value="InterPro"/>
</dbReference>
<gene>
    <name evidence="6" type="primary">ADGRV1</name>
    <name evidence="6" type="ORF">TNCT_277511</name>
</gene>
<evidence type="ECO:0000256" key="1">
    <source>
        <dbReference type="ARBA" id="ARBA00022729"/>
    </source>
</evidence>
<dbReference type="EMBL" id="BMAO01021812">
    <property type="protein sequence ID" value="GFQ77611.1"/>
    <property type="molecule type" value="Genomic_DNA"/>
</dbReference>
<feature type="domain" description="Calx-beta" evidence="5">
    <location>
        <begin position="2"/>
        <end position="88"/>
    </location>
</feature>
<dbReference type="OrthoDB" id="6436887at2759"/>
<keyword evidence="3" id="KW-0106">Calcium</keyword>
<dbReference type="SMART" id="SM00237">
    <property type="entry name" value="Calx_beta"/>
    <property type="match status" value="5"/>
</dbReference>
<dbReference type="SUPFAM" id="SSF141072">
    <property type="entry name" value="CalX-like"/>
    <property type="match status" value="5"/>
</dbReference>
<dbReference type="InterPro" id="IPR003644">
    <property type="entry name" value="Calx_beta"/>
</dbReference>
<feature type="domain" description="Calx-beta" evidence="5">
    <location>
        <begin position="228"/>
        <end position="328"/>
    </location>
</feature>
<dbReference type="InterPro" id="IPR051171">
    <property type="entry name" value="CaCA"/>
</dbReference>
<name>A0A8X6KMC1_TRICU</name>
<keyword evidence="4" id="KW-0813">Transport</keyword>
<evidence type="ECO:0000256" key="2">
    <source>
        <dbReference type="ARBA" id="ARBA00022737"/>
    </source>
</evidence>
<dbReference type="AlphaFoldDB" id="A0A8X6KMC1"/>
<dbReference type="Proteomes" id="UP000887116">
    <property type="component" value="Unassembled WGS sequence"/>
</dbReference>
<dbReference type="GO" id="GO:0030001">
    <property type="term" value="P:metal ion transport"/>
    <property type="evidence" value="ECO:0007669"/>
    <property type="project" value="TreeGrafter"/>
</dbReference>
<organism evidence="6 7">
    <name type="scientific">Trichonephila clavata</name>
    <name type="common">Joro spider</name>
    <name type="synonym">Nephila clavata</name>
    <dbReference type="NCBI Taxonomy" id="2740835"/>
    <lineage>
        <taxon>Eukaryota</taxon>
        <taxon>Metazoa</taxon>
        <taxon>Ecdysozoa</taxon>
        <taxon>Arthropoda</taxon>
        <taxon>Chelicerata</taxon>
        <taxon>Arachnida</taxon>
        <taxon>Araneae</taxon>
        <taxon>Araneomorphae</taxon>
        <taxon>Entelegynae</taxon>
        <taxon>Araneoidea</taxon>
        <taxon>Nephilidae</taxon>
        <taxon>Trichonephila</taxon>
    </lineage>
</organism>
<keyword evidence="1" id="KW-0732">Signal</keyword>
<dbReference type="InterPro" id="IPR038081">
    <property type="entry name" value="CalX-like_sf"/>
</dbReference>
<feature type="domain" description="Calx-beta" evidence="5">
    <location>
        <begin position="348"/>
        <end position="448"/>
    </location>
</feature>
<dbReference type="PANTHER" id="PTHR11878">
    <property type="entry name" value="SODIUM/CALCIUM EXCHANGER"/>
    <property type="match status" value="1"/>
</dbReference>
<protein>
    <submittedName>
        <fullName evidence="6">Adhesion G-protein coupled receptor V1</fullName>
    </submittedName>
</protein>
<feature type="domain" description="Calx-beta" evidence="5">
    <location>
        <begin position="108"/>
        <end position="208"/>
    </location>
</feature>